<comment type="caution">
    <text evidence="13">The sequence shown here is derived from an EMBL/GenBank/DDBJ whole genome shotgun (WGS) entry which is preliminary data.</text>
</comment>
<dbReference type="SUPFAM" id="SSF53244">
    <property type="entry name" value="MurD-like peptide ligases, peptide-binding domain"/>
    <property type="match status" value="1"/>
</dbReference>
<dbReference type="InterPro" id="IPR005761">
    <property type="entry name" value="UDP-N-AcMur-Glu-dNH2Pim_ligase"/>
</dbReference>
<comment type="PTM">
    <text evidence="8">Carboxylation is probably crucial for Mg(2+) binding and, consequently, for the gamma-phosphate positioning of ATP.</text>
</comment>
<dbReference type="Gene3D" id="3.40.1390.10">
    <property type="entry name" value="MurE/MurF, N-terminal domain"/>
    <property type="match status" value="1"/>
</dbReference>
<dbReference type="InterPro" id="IPR004101">
    <property type="entry name" value="Mur_ligase_C"/>
</dbReference>
<feature type="binding site" evidence="8">
    <location>
        <position position="152"/>
    </location>
    <ligand>
        <name>UDP-N-acetyl-alpha-D-muramoyl-L-alanyl-D-glutamate</name>
        <dbReference type="ChEBI" id="CHEBI:83900"/>
    </ligand>
</feature>
<feature type="domain" description="Mur ligase central" evidence="12">
    <location>
        <begin position="109"/>
        <end position="299"/>
    </location>
</feature>
<evidence type="ECO:0000256" key="8">
    <source>
        <dbReference type="HAMAP-Rule" id="MF_00208"/>
    </source>
</evidence>
<dbReference type="HAMAP" id="MF_00208">
    <property type="entry name" value="MurE"/>
    <property type="match status" value="1"/>
</dbReference>
<evidence type="ECO:0000259" key="10">
    <source>
        <dbReference type="Pfam" id="PF01225"/>
    </source>
</evidence>
<comment type="similarity">
    <text evidence="2 8">Belongs to the MurCDEF family. MurE subfamily.</text>
</comment>
<keyword evidence="5 8" id="KW-0573">Peptidoglycan synthesis</keyword>
<comment type="pathway">
    <text evidence="1 8 9">Cell wall biogenesis; peptidoglycan biosynthesis.</text>
</comment>
<dbReference type="Gene3D" id="3.90.190.20">
    <property type="entry name" value="Mur ligase, C-terminal domain"/>
    <property type="match status" value="1"/>
</dbReference>
<dbReference type="NCBIfam" id="TIGR01085">
    <property type="entry name" value="murE"/>
    <property type="match status" value="1"/>
</dbReference>
<dbReference type="InterPro" id="IPR035911">
    <property type="entry name" value="MurE/MurF_N"/>
</dbReference>
<dbReference type="PANTHER" id="PTHR23135:SF4">
    <property type="entry name" value="UDP-N-ACETYLMURAMOYL-L-ALANYL-D-GLUTAMATE--2,6-DIAMINOPIMELATE LIGASE MURE HOMOLOG, CHLOROPLASTIC"/>
    <property type="match status" value="1"/>
</dbReference>
<sequence length="476" mass="53298">MMKLSDLVKKIKYLEIKHGADFEIREVTNNSQKVGENYIFVAVKGSIFDGHKYIDEAIEKGAKAVIHTEEVEYRDGITYLKVEDPRETLAEISNLITDFPSEKLNVIGVTGTNGKTTTSKLIAYLIEKIFGPCANIGTDGANVGGEIIETSNTTPDITEINKVLEKCLEKGINYVTLEASSHGLVQKRLSGLRFKVGIFNNLSTEHLDYHKTMDEYFKAKMILFENSEITIANIDDPWGEKAVKLYENTLTFGKSERANIRATDVTKTSEGISFKVDGVDFFIRTIADFELNNYLAAISTLKILGASLTELSEVITDFPGVGSRFEYIENDKDLNIIVDFAHTPRAFEEIFKTLPEDKKKIAVFGIQGDRNAEFRNLIGKTVSDYGIYAIVTTDDPKFDTYENISKDIVAGMAENYGAYTLIKDRKDAIEAALRMAKPGDYVLFMGKGEENFIKLHGNEKTPWNEKATIREILGKI</sequence>
<evidence type="ECO:0000313" key="14">
    <source>
        <dbReference type="Proteomes" id="UP000734271"/>
    </source>
</evidence>
<evidence type="ECO:0000313" key="13">
    <source>
        <dbReference type="EMBL" id="MBZ2386814.1"/>
    </source>
</evidence>
<keyword evidence="7 8" id="KW-0961">Cell wall biogenesis/degradation</keyword>
<evidence type="ECO:0000256" key="4">
    <source>
        <dbReference type="ARBA" id="ARBA00022960"/>
    </source>
</evidence>
<dbReference type="Pfam" id="PF02875">
    <property type="entry name" value="Mur_ligase_C"/>
    <property type="match status" value="1"/>
</dbReference>
<reference evidence="13 14" key="1">
    <citation type="submission" date="2021-08" db="EMBL/GenBank/DDBJ databases">
        <title>FDA dAtabase for Regulatory Grade micrObial Sequences (FDA-ARGOS): Supporting development and validation of Infectious Disease Dx tests.</title>
        <authorList>
            <person name="Sproer C."/>
            <person name="Gronow S."/>
            <person name="Severitt S."/>
            <person name="Schroder I."/>
            <person name="Tallon L."/>
            <person name="Sadzewicz L."/>
            <person name="Zhao X."/>
            <person name="Boylan J."/>
            <person name="Ott S."/>
            <person name="Bowen H."/>
            <person name="Vavikolanu K."/>
            <person name="Hazen T."/>
            <person name="Aluvathingal J."/>
            <person name="Nadendla S."/>
            <person name="Lowell S."/>
            <person name="Myers T."/>
            <person name="Yan Y."/>
            <person name="Sichtig H."/>
        </authorList>
    </citation>
    <scope>NUCLEOTIDE SEQUENCE [LARGE SCALE GENOMIC DNA]</scope>
    <source>
        <strain evidence="13 14">FDAARGOS_1460</strain>
    </source>
</reference>
<comment type="subcellular location">
    <subcellularLocation>
        <location evidence="8 9">Cytoplasm</location>
    </subcellularLocation>
</comment>
<dbReference type="PANTHER" id="PTHR23135">
    <property type="entry name" value="MUR LIGASE FAMILY MEMBER"/>
    <property type="match status" value="1"/>
</dbReference>
<name>A0ABS7SZ63_9FIRM</name>
<evidence type="ECO:0000256" key="9">
    <source>
        <dbReference type="RuleBase" id="RU004135"/>
    </source>
</evidence>
<keyword evidence="6 8" id="KW-0131">Cell cycle</keyword>
<proteinExistence type="inferred from homology"/>
<gene>
    <name evidence="8" type="primary">murE</name>
    <name evidence="13" type="ORF">K8P03_05915</name>
</gene>
<organism evidence="13 14">
    <name type="scientific">Anaerococcus murdochii</name>
    <dbReference type="NCBI Taxonomy" id="411577"/>
    <lineage>
        <taxon>Bacteria</taxon>
        <taxon>Bacillati</taxon>
        <taxon>Bacillota</taxon>
        <taxon>Tissierellia</taxon>
        <taxon>Tissierellales</taxon>
        <taxon>Peptoniphilaceae</taxon>
        <taxon>Anaerococcus</taxon>
    </lineage>
</organism>
<feature type="binding site" evidence="8">
    <location>
        <position position="188"/>
    </location>
    <ligand>
        <name>UDP-N-acetyl-alpha-D-muramoyl-L-alanyl-D-glutamate</name>
        <dbReference type="ChEBI" id="CHEBI:83900"/>
    </ligand>
</feature>
<dbReference type="SUPFAM" id="SSF63418">
    <property type="entry name" value="MurE/MurF N-terminal domain"/>
    <property type="match status" value="1"/>
</dbReference>
<comment type="caution">
    <text evidence="8">Lacks conserved residue(s) required for the propagation of feature annotation.</text>
</comment>
<keyword evidence="4 8" id="KW-0133">Cell shape</keyword>
<keyword evidence="3 8" id="KW-0132">Cell division</keyword>
<keyword evidence="8 13" id="KW-0436">Ligase</keyword>
<feature type="binding site" evidence="8">
    <location>
        <position position="31"/>
    </location>
    <ligand>
        <name>UDP-N-acetyl-alpha-D-muramoyl-L-alanyl-D-glutamate</name>
        <dbReference type="ChEBI" id="CHEBI:83900"/>
    </ligand>
</feature>
<feature type="binding site" evidence="8">
    <location>
        <position position="186"/>
    </location>
    <ligand>
        <name>UDP-N-acetyl-alpha-D-muramoyl-L-alanyl-D-glutamate</name>
        <dbReference type="ChEBI" id="CHEBI:83900"/>
    </ligand>
</feature>
<evidence type="ECO:0000256" key="2">
    <source>
        <dbReference type="ARBA" id="ARBA00005898"/>
    </source>
</evidence>
<feature type="modified residue" description="N6-carboxylysine" evidence="8">
    <location>
        <position position="220"/>
    </location>
</feature>
<keyword evidence="8" id="KW-0963">Cytoplasm</keyword>
<keyword evidence="8" id="KW-0067">ATP-binding</keyword>
<protein>
    <recommendedName>
        <fullName evidence="8">UDP-N-acetylmuramyl-tripeptide synthetase</fullName>
        <ecNumber evidence="8">6.3.2.-</ecNumber>
    </recommendedName>
    <alternativeName>
        <fullName evidence="8">UDP-MurNAc-tripeptide synthetase</fullName>
    </alternativeName>
</protein>
<keyword evidence="14" id="KW-1185">Reference proteome</keyword>
<evidence type="ECO:0000259" key="12">
    <source>
        <dbReference type="Pfam" id="PF08245"/>
    </source>
</evidence>
<dbReference type="NCBIfam" id="NF001126">
    <property type="entry name" value="PRK00139.1-4"/>
    <property type="match status" value="1"/>
</dbReference>
<dbReference type="EC" id="6.3.2.-" evidence="8"/>
<dbReference type="InterPro" id="IPR000713">
    <property type="entry name" value="Mur_ligase_N"/>
</dbReference>
<evidence type="ECO:0000259" key="11">
    <source>
        <dbReference type="Pfam" id="PF02875"/>
    </source>
</evidence>
<dbReference type="SUPFAM" id="SSF53623">
    <property type="entry name" value="MurD-like peptide ligases, catalytic domain"/>
    <property type="match status" value="1"/>
</dbReference>
<dbReference type="Pfam" id="PF01225">
    <property type="entry name" value="Mur_ligase"/>
    <property type="match status" value="1"/>
</dbReference>
<feature type="binding site" evidence="8">
    <location>
        <begin position="153"/>
        <end position="154"/>
    </location>
    <ligand>
        <name>UDP-N-acetyl-alpha-D-muramoyl-L-alanyl-D-glutamate</name>
        <dbReference type="ChEBI" id="CHEBI:83900"/>
    </ligand>
</feature>
<dbReference type="EMBL" id="JAIPME010000002">
    <property type="protein sequence ID" value="MBZ2386814.1"/>
    <property type="molecule type" value="Genomic_DNA"/>
</dbReference>
<dbReference type="GO" id="GO:0008765">
    <property type="term" value="F:UDP-N-acetylmuramoylalanyl-D-glutamate-2,6-diaminopimelate ligase activity"/>
    <property type="evidence" value="ECO:0007669"/>
    <property type="project" value="UniProtKB-EC"/>
</dbReference>
<accession>A0ABS7SZ63</accession>
<evidence type="ECO:0000256" key="7">
    <source>
        <dbReference type="ARBA" id="ARBA00023316"/>
    </source>
</evidence>
<comment type="function">
    <text evidence="8">Catalyzes the addition of an amino acid to the nucleotide precursor UDP-N-acetylmuramoyl-L-alanyl-D-glutamate (UMAG) in the biosynthesis of bacterial cell-wall peptidoglycan.</text>
</comment>
<feature type="binding site" evidence="8">
    <location>
        <begin position="111"/>
        <end position="117"/>
    </location>
    <ligand>
        <name>ATP</name>
        <dbReference type="ChEBI" id="CHEBI:30616"/>
    </ligand>
</feature>
<evidence type="ECO:0000256" key="3">
    <source>
        <dbReference type="ARBA" id="ARBA00022618"/>
    </source>
</evidence>
<comment type="cofactor">
    <cofactor evidence="8">
        <name>Mg(2+)</name>
        <dbReference type="ChEBI" id="CHEBI:18420"/>
    </cofactor>
</comment>
<feature type="domain" description="Mur ligase N-terminal catalytic" evidence="10">
    <location>
        <begin position="23"/>
        <end position="94"/>
    </location>
</feature>
<dbReference type="Pfam" id="PF08245">
    <property type="entry name" value="Mur_ligase_M"/>
    <property type="match status" value="1"/>
</dbReference>
<keyword evidence="8" id="KW-0460">Magnesium</keyword>
<dbReference type="InterPro" id="IPR013221">
    <property type="entry name" value="Mur_ligase_cen"/>
</dbReference>
<keyword evidence="8" id="KW-0547">Nucleotide-binding</keyword>
<feature type="binding site" evidence="8">
    <location>
        <position position="180"/>
    </location>
    <ligand>
        <name>UDP-N-acetyl-alpha-D-muramoyl-L-alanyl-D-glutamate</name>
        <dbReference type="ChEBI" id="CHEBI:83900"/>
    </ligand>
</feature>
<dbReference type="Proteomes" id="UP000734271">
    <property type="component" value="Unassembled WGS sequence"/>
</dbReference>
<evidence type="ECO:0000256" key="1">
    <source>
        <dbReference type="ARBA" id="ARBA00004752"/>
    </source>
</evidence>
<dbReference type="InterPro" id="IPR036565">
    <property type="entry name" value="Mur-like_cat_sf"/>
</dbReference>
<dbReference type="InterPro" id="IPR036615">
    <property type="entry name" value="Mur_ligase_C_dom_sf"/>
</dbReference>
<evidence type="ECO:0000256" key="5">
    <source>
        <dbReference type="ARBA" id="ARBA00022984"/>
    </source>
</evidence>
<feature type="domain" description="Mur ligase C-terminal" evidence="11">
    <location>
        <begin position="324"/>
        <end position="448"/>
    </location>
</feature>
<evidence type="ECO:0000256" key="6">
    <source>
        <dbReference type="ARBA" id="ARBA00023306"/>
    </source>
</evidence>
<dbReference type="Gene3D" id="3.40.1190.10">
    <property type="entry name" value="Mur-like, catalytic domain"/>
    <property type="match status" value="1"/>
</dbReference>